<proteinExistence type="predicted"/>
<dbReference type="Proteomes" id="UP000075243">
    <property type="component" value="Unassembled WGS sequence"/>
</dbReference>
<gene>
    <name evidence="1" type="ORF">KK1_041286</name>
</gene>
<dbReference type="PANTHER" id="PTHR32108">
    <property type="entry name" value="DNA-DIRECTED RNA POLYMERASE SUBUNIT ALPHA"/>
    <property type="match status" value="1"/>
</dbReference>
<organism evidence="1 2">
    <name type="scientific">Cajanus cajan</name>
    <name type="common">Pigeon pea</name>
    <name type="synonym">Cajanus indicus</name>
    <dbReference type="NCBI Taxonomy" id="3821"/>
    <lineage>
        <taxon>Eukaryota</taxon>
        <taxon>Viridiplantae</taxon>
        <taxon>Streptophyta</taxon>
        <taxon>Embryophyta</taxon>
        <taxon>Tracheophyta</taxon>
        <taxon>Spermatophyta</taxon>
        <taxon>Magnoliopsida</taxon>
        <taxon>eudicotyledons</taxon>
        <taxon>Gunneridae</taxon>
        <taxon>Pentapetalae</taxon>
        <taxon>rosids</taxon>
        <taxon>fabids</taxon>
        <taxon>Fabales</taxon>
        <taxon>Fabaceae</taxon>
        <taxon>Papilionoideae</taxon>
        <taxon>50 kb inversion clade</taxon>
        <taxon>NPAAA clade</taxon>
        <taxon>indigoferoid/millettioid clade</taxon>
        <taxon>Phaseoleae</taxon>
        <taxon>Cajanus</taxon>
    </lineage>
</organism>
<sequence>MMKKENETFEEYAQRWRWIAAQVQPPLLEKEVVTMFIDTLQSPFYDMMIENVSLNFSDLVVIGDRVEIGVRSGKIVMEDHP</sequence>
<dbReference type="OMA" id="KIVMEDH"/>
<keyword evidence="2" id="KW-1185">Reference proteome</keyword>
<dbReference type="Gramene" id="C.cajan_36940.t">
    <property type="protein sequence ID" value="C.cajan_36940.t.cds1"/>
    <property type="gene ID" value="C.cajan_36940"/>
</dbReference>
<evidence type="ECO:0000313" key="2">
    <source>
        <dbReference type="Proteomes" id="UP000075243"/>
    </source>
</evidence>
<name>A0A151R4T1_CAJCA</name>
<dbReference type="AlphaFoldDB" id="A0A151R4T1"/>
<reference evidence="1" key="1">
    <citation type="journal article" date="2012" name="Nat. Biotechnol.">
        <title>Draft genome sequence of pigeonpea (Cajanus cajan), an orphan legume crop of resource-poor farmers.</title>
        <authorList>
            <person name="Varshney R.K."/>
            <person name="Chen W."/>
            <person name="Li Y."/>
            <person name="Bharti A.K."/>
            <person name="Saxena R.K."/>
            <person name="Schlueter J.A."/>
            <person name="Donoghue M.T."/>
            <person name="Azam S."/>
            <person name="Fan G."/>
            <person name="Whaley A.M."/>
            <person name="Farmer A.D."/>
            <person name="Sheridan J."/>
            <person name="Iwata A."/>
            <person name="Tuteja R."/>
            <person name="Penmetsa R.V."/>
            <person name="Wu W."/>
            <person name="Upadhyaya H.D."/>
            <person name="Yang S.P."/>
            <person name="Shah T."/>
            <person name="Saxena K.B."/>
            <person name="Michael T."/>
            <person name="McCombie W.R."/>
            <person name="Yang B."/>
            <person name="Zhang G."/>
            <person name="Yang H."/>
            <person name="Wang J."/>
            <person name="Spillane C."/>
            <person name="Cook D.R."/>
            <person name="May G.D."/>
            <person name="Xu X."/>
            <person name="Jackson S.A."/>
        </authorList>
    </citation>
    <scope>NUCLEOTIDE SEQUENCE [LARGE SCALE GENOMIC DNA]</scope>
</reference>
<protein>
    <recommendedName>
        <fullName evidence="3">Retrotransposon gag domain-containing protein</fullName>
    </recommendedName>
</protein>
<dbReference type="EMBL" id="KQ484094">
    <property type="protein sequence ID" value="KYP37533.1"/>
    <property type="molecule type" value="Genomic_DNA"/>
</dbReference>
<evidence type="ECO:0008006" key="3">
    <source>
        <dbReference type="Google" id="ProtNLM"/>
    </source>
</evidence>
<dbReference type="PANTHER" id="PTHR32108:SF9">
    <property type="entry name" value="REVERSE TRANSCRIPTASE RNASE H-LIKE DOMAIN-CONTAINING PROTEIN"/>
    <property type="match status" value="1"/>
</dbReference>
<evidence type="ECO:0000313" key="1">
    <source>
        <dbReference type="EMBL" id="KYP37533.1"/>
    </source>
</evidence>
<accession>A0A151R4T1</accession>